<dbReference type="InterPro" id="IPR003848">
    <property type="entry name" value="DUF218"/>
</dbReference>
<evidence type="ECO:0000256" key="1">
    <source>
        <dbReference type="SAM" id="Phobius"/>
    </source>
</evidence>
<protein>
    <recommendedName>
        <fullName evidence="2">DUF218 domain-containing protein</fullName>
    </recommendedName>
</protein>
<dbReference type="GO" id="GO:0043164">
    <property type="term" value="P:Gram-negative-bacterium-type cell wall biogenesis"/>
    <property type="evidence" value="ECO:0007669"/>
    <property type="project" value="TreeGrafter"/>
</dbReference>
<name>A0A172U043_9BACT</name>
<dbReference type="GO" id="GO:0000270">
    <property type="term" value="P:peptidoglycan metabolic process"/>
    <property type="evidence" value="ECO:0007669"/>
    <property type="project" value="TreeGrafter"/>
</dbReference>
<dbReference type="Proteomes" id="UP000077177">
    <property type="component" value="Chromosome"/>
</dbReference>
<dbReference type="Gene3D" id="3.40.50.620">
    <property type="entry name" value="HUPs"/>
    <property type="match status" value="1"/>
</dbReference>
<feature type="transmembrane region" description="Helical" evidence="1">
    <location>
        <begin position="6"/>
        <end position="28"/>
    </location>
</feature>
<dbReference type="KEGG" id="fla:SY85_21815"/>
<dbReference type="GO" id="GO:0005886">
    <property type="term" value="C:plasma membrane"/>
    <property type="evidence" value="ECO:0007669"/>
    <property type="project" value="TreeGrafter"/>
</dbReference>
<proteinExistence type="predicted"/>
<dbReference type="InterPro" id="IPR051599">
    <property type="entry name" value="Cell_Envelope_Assoc"/>
</dbReference>
<dbReference type="RefSeq" id="WP_066407701.1">
    <property type="nucleotide sequence ID" value="NZ_CP011390.1"/>
</dbReference>
<dbReference type="PANTHER" id="PTHR30336">
    <property type="entry name" value="INNER MEMBRANE PROTEIN, PROBABLE PERMEASE"/>
    <property type="match status" value="1"/>
</dbReference>
<dbReference type="AlphaFoldDB" id="A0A172U043"/>
<keyword evidence="1" id="KW-0472">Membrane</keyword>
<keyword evidence="1" id="KW-1133">Transmembrane helix</keyword>
<feature type="domain" description="DUF218" evidence="2">
    <location>
        <begin position="76"/>
        <end position="244"/>
    </location>
</feature>
<reference evidence="3 4" key="2">
    <citation type="journal article" date="2016" name="Int. J. Syst. Evol. Microbiol.">
        <title>Flavisolibacter tropicus sp. nov., isolated from tropical soil.</title>
        <authorList>
            <person name="Lee J.J."/>
            <person name="Kang M.S."/>
            <person name="Kim G.S."/>
            <person name="Lee C.S."/>
            <person name="Lim S."/>
            <person name="Lee J."/>
            <person name="Roh S.H."/>
            <person name="Kang H."/>
            <person name="Ha J.M."/>
            <person name="Bae S."/>
            <person name="Jung H.Y."/>
            <person name="Kim M.K."/>
        </authorList>
    </citation>
    <scope>NUCLEOTIDE SEQUENCE [LARGE SCALE GENOMIC DNA]</scope>
    <source>
        <strain evidence="3 4">LCS9</strain>
    </source>
</reference>
<dbReference type="CDD" id="cd06259">
    <property type="entry name" value="YdcF-like"/>
    <property type="match status" value="1"/>
</dbReference>
<keyword evidence="1" id="KW-0812">Transmembrane</keyword>
<dbReference type="PANTHER" id="PTHR30336:SF4">
    <property type="entry name" value="ENVELOPE BIOGENESIS FACTOR ELYC"/>
    <property type="match status" value="1"/>
</dbReference>
<evidence type="ECO:0000259" key="2">
    <source>
        <dbReference type="Pfam" id="PF02698"/>
    </source>
</evidence>
<evidence type="ECO:0000313" key="3">
    <source>
        <dbReference type="EMBL" id="ANE52721.1"/>
    </source>
</evidence>
<sequence>MFFILSKILFFLLAPLIWIITTLAMALFAKKDKRRKRALVTTAALLLLFTNPFISNEAWLLWERGPKPIATLPTYDAAIILTGLTDMDKSPHDRVYTNKGADRVLHTLQLYKLGKVQHIIISGGNGSLKEKITTEAESLRQLLVQAGVPDSVILMEDKSRNTYENARFTKQLLSQHPDLKKLLLVTSAFHMRRAEACFKKAGVVADTYPADFYTHDRSWDLDKLLLPQEAVLSLWQKLLHEMAGYVVYKVVGYC</sequence>
<reference evidence="4" key="1">
    <citation type="submission" date="2015-01" db="EMBL/GenBank/DDBJ databases">
        <title>Flavisolibacter sp./LCS9/ whole genome sequencing.</title>
        <authorList>
            <person name="Kim M.K."/>
            <person name="Srinivasan S."/>
            <person name="Lee J.-J."/>
        </authorList>
    </citation>
    <scope>NUCLEOTIDE SEQUENCE [LARGE SCALE GENOMIC DNA]</scope>
    <source>
        <strain evidence="4">LCS9</strain>
    </source>
</reference>
<keyword evidence="4" id="KW-1185">Reference proteome</keyword>
<dbReference type="Pfam" id="PF02698">
    <property type="entry name" value="DUF218"/>
    <property type="match status" value="1"/>
</dbReference>
<gene>
    <name evidence="3" type="ORF">SY85_21815</name>
</gene>
<evidence type="ECO:0000313" key="4">
    <source>
        <dbReference type="Proteomes" id="UP000077177"/>
    </source>
</evidence>
<dbReference type="PATRIC" id="fig|1492898.3.peg.4732"/>
<dbReference type="InterPro" id="IPR014729">
    <property type="entry name" value="Rossmann-like_a/b/a_fold"/>
</dbReference>
<dbReference type="OrthoDB" id="9782395at2"/>
<dbReference type="EMBL" id="CP011390">
    <property type="protein sequence ID" value="ANE52721.1"/>
    <property type="molecule type" value="Genomic_DNA"/>
</dbReference>
<accession>A0A172U043</accession>
<organism evidence="3 4">
    <name type="scientific">Flavisolibacter tropicus</name>
    <dbReference type="NCBI Taxonomy" id="1492898"/>
    <lineage>
        <taxon>Bacteria</taxon>
        <taxon>Pseudomonadati</taxon>
        <taxon>Bacteroidota</taxon>
        <taxon>Chitinophagia</taxon>
        <taxon>Chitinophagales</taxon>
        <taxon>Chitinophagaceae</taxon>
        <taxon>Flavisolibacter</taxon>
    </lineage>
</organism>